<dbReference type="InterPro" id="IPR006175">
    <property type="entry name" value="YjgF/YER057c/UK114"/>
</dbReference>
<dbReference type="InterPro" id="IPR035959">
    <property type="entry name" value="RutC-like_sf"/>
</dbReference>
<evidence type="ECO:0008006" key="3">
    <source>
        <dbReference type="Google" id="ProtNLM"/>
    </source>
</evidence>
<dbReference type="PANTHER" id="PTHR43857">
    <property type="entry name" value="BLR7761 PROTEIN"/>
    <property type="match status" value="1"/>
</dbReference>
<keyword evidence="2" id="KW-1185">Reference proteome</keyword>
<dbReference type="EMBL" id="CAKJTJ010000004">
    <property type="protein sequence ID" value="CAG9620279.1"/>
    <property type="molecule type" value="Genomic_DNA"/>
</dbReference>
<reference evidence="1 2" key="1">
    <citation type="submission" date="2021-10" db="EMBL/GenBank/DDBJ databases">
        <authorList>
            <person name="Criscuolo A."/>
        </authorList>
    </citation>
    <scope>NUCLEOTIDE SEQUENCE [LARGE SCALE GENOMIC DNA]</scope>
    <source>
        <strain evidence="2">CIP 111883</strain>
    </source>
</reference>
<accession>A0ABN8A5H7</accession>
<dbReference type="CDD" id="cd00448">
    <property type="entry name" value="YjgF_YER057c_UK114_family"/>
    <property type="match status" value="1"/>
</dbReference>
<dbReference type="SUPFAM" id="SSF55298">
    <property type="entry name" value="YjgF-like"/>
    <property type="match status" value="1"/>
</dbReference>
<organism evidence="1 2">
    <name type="scientific">Sutcliffiella rhizosphaerae</name>
    <dbReference type="NCBI Taxonomy" id="2880967"/>
    <lineage>
        <taxon>Bacteria</taxon>
        <taxon>Bacillati</taxon>
        <taxon>Bacillota</taxon>
        <taxon>Bacilli</taxon>
        <taxon>Bacillales</taxon>
        <taxon>Bacillaceae</taxon>
        <taxon>Sutcliffiella</taxon>
    </lineage>
</organism>
<evidence type="ECO:0000313" key="1">
    <source>
        <dbReference type="EMBL" id="CAG9620279.1"/>
    </source>
</evidence>
<dbReference type="Pfam" id="PF01042">
    <property type="entry name" value="Ribonuc_L-PSP"/>
    <property type="match status" value="1"/>
</dbReference>
<comment type="caution">
    <text evidence="1">The sequence shown here is derived from an EMBL/GenBank/DDBJ whole genome shotgun (WGS) entry which is preliminary data.</text>
</comment>
<protein>
    <recommendedName>
        <fullName evidence="3">RidA family protein</fullName>
    </recommendedName>
</protein>
<dbReference type="Proteomes" id="UP000789833">
    <property type="component" value="Unassembled WGS sequence"/>
</dbReference>
<gene>
    <name evidence="1" type="ORF">BACCIP111883_01047</name>
</gene>
<evidence type="ECO:0000313" key="2">
    <source>
        <dbReference type="Proteomes" id="UP000789833"/>
    </source>
</evidence>
<dbReference type="PANTHER" id="PTHR43857:SF1">
    <property type="entry name" value="YJGH FAMILY PROTEIN"/>
    <property type="match status" value="1"/>
</dbReference>
<name>A0ABN8A5H7_9BACI</name>
<dbReference type="RefSeq" id="WP_230500214.1">
    <property type="nucleotide sequence ID" value="NZ_CAKJTJ010000004.1"/>
</dbReference>
<dbReference type="Gene3D" id="3.30.1330.40">
    <property type="entry name" value="RutC-like"/>
    <property type="match status" value="1"/>
</dbReference>
<sequence length="130" mass="14432">MKIVRNPEAVHQPVAPYVHQIEVTGPNRWLTLSGQLGMRVDGTVPEEPIEQLKVALSNVQKNLIAAGMDVQDLTKVVFYLVGEYDIDARRKVISDFFENHLPCTTLLYVAGLAAPAFKVEIDAWACKGIE</sequence>
<proteinExistence type="predicted"/>